<proteinExistence type="inferred from homology"/>
<evidence type="ECO:0000313" key="11">
    <source>
        <dbReference type="Proteomes" id="UP001221142"/>
    </source>
</evidence>
<accession>A0AAD7F907</accession>
<keyword evidence="9" id="KW-1133">Transmembrane helix</keyword>
<organism evidence="10 11">
    <name type="scientific">Roridomyces roridus</name>
    <dbReference type="NCBI Taxonomy" id="1738132"/>
    <lineage>
        <taxon>Eukaryota</taxon>
        <taxon>Fungi</taxon>
        <taxon>Dikarya</taxon>
        <taxon>Basidiomycota</taxon>
        <taxon>Agaricomycotina</taxon>
        <taxon>Agaricomycetes</taxon>
        <taxon>Agaricomycetidae</taxon>
        <taxon>Agaricales</taxon>
        <taxon>Marasmiineae</taxon>
        <taxon>Mycenaceae</taxon>
        <taxon>Roridomyces</taxon>
    </lineage>
</organism>
<keyword evidence="4" id="KW-0256">Endoplasmic reticulum</keyword>
<comment type="similarity">
    <text evidence="7">Belongs to the glycosyltransferase 68 family.</text>
</comment>
<keyword evidence="9" id="KW-0812">Transmembrane</keyword>
<evidence type="ECO:0000256" key="4">
    <source>
        <dbReference type="ARBA" id="ARBA00022824"/>
    </source>
</evidence>
<comment type="caution">
    <text evidence="10">The sequence shown here is derived from an EMBL/GenBank/DDBJ whole genome shotgun (WGS) entry which is preliminary data.</text>
</comment>
<comment type="pathway">
    <text evidence="2">Protein modification; protein glycosylation.</text>
</comment>
<dbReference type="InterPro" id="IPR019378">
    <property type="entry name" value="GDP-Fuc_O-FucTrfase"/>
</dbReference>
<dbReference type="EMBL" id="JARKIF010000061">
    <property type="protein sequence ID" value="KAJ7606197.1"/>
    <property type="molecule type" value="Genomic_DNA"/>
</dbReference>
<evidence type="ECO:0000256" key="3">
    <source>
        <dbReference type="ARBA" id="ARBA00022679"/>
    </source>
</evidence>
<protein>
    <recommendedName>
        <fullName evidence="8">GDP-fucose protein O-fucosyltransferase 2</fullName>
    </recommendedName>
</protein>
<evidence type="ECO:0000256" key="6">
    <source>
        <dbReference type="ARBA" id="ARBA00023277"/>
    </source>
</evidence>
<dbReference type="CDD" id="cd11296">
    <property type="entry name" value="O-FucT_like"/>
    <property type="match status" value="1"/>
</dbReference>
<gene>
    <name evidence="10" type="ORF">FB45DRAFT_459273</name>
</gene>
<dbReference type="Pfam" id="PF10250">
    <property type="entry name" value="O-FucT"/>
    <property type="match status" value="1"/>
</dbReference>
<dbReference type="PANTHER" id="PTHR13398">
    <property type="entry name" value="GDP-FUCOSE PROTEIN O-FUCOSYLTRANSFERASE 2"/>
    <property type="match status" value="1"/>
</dbReference>
<name>A0AAD7F907_9AGAR</name>
<dbReference type="Proteomes" id="UP001221142">
    <property type="component" value="Unassembled WGS sequence"/>
</dbReference>
<keyword evidence="5" id="KW-0294">Fucose metabolism</keyword>
<dbReference type="GO" id="GO:0006004">
    <property type="term" value="P:fucose metabolic process"/>
    <property type="evidence" value="ECO:0007669"/>
    <property type="project" value="UniProtKB-KW"/>
</dbReference>
<dbReference type="GO" id="GO:0046922">
    <property type="term" value="F:peptide-O-fucosyltransferase activity"/>
    <property type="evidence" value="ECO:0007669"/>
    <property type="project" value="InterPro"/>
</dbReference>
<dbReference type="PANTHER" id="PTHR13398:SF0">
    <property type="entry name" value="GDP-FUCOSE PROTEIN O-FUCOSYLTRANSFERASE 2"/>
    <property type="match status" value="1"/>
</dbReference>
<evidence type="ECO:0000256" key="8">
    <source>
        <dbReference type="ARBA" id="ARBA00026232"/>
    </source>
</evidence>
<evidence type="ECO:0000256" key="7">
    <source>
        <dbReference type="ARBA" id="ARBA00025803"/>
    </source>
</evidence>
<keyword evidence="6" id="KW-0119">Carbohydrate metabolism</keyword>
<keyword evidence="9" id="KW-0472">Membrane</keyword>
<evidence type="ECO:0000256" key="1">
    <source>
        <dbReference type="ARBA" id="ARBA00004240"/>
    </source>
</evidence>
<dbReference type="GO" id="GO:0005783">
    <property type="term" value="C:endoplasmic reticulum"/>
    <property type="evidence" value="ECO:0007669"/>
    <property type="project" value="UniProtKB-SubCell"/>
</dbReference>
<dbReference type="Gene3D" id="3.40.50.11350">
    <property type="match status" value="1"/>
</dbReference>
<evidence type="ECO:0000313" key="10">
    <source>
        <dbReference type="EMBL" id="KAJ7606197.1"/>
    </source>
</evidence>
<comment type="subcellular location">
    <subcellularLocation>
        <location evidence="1">Endoplasmic reticulum</location>
    </subcellularLocation>
</comment>
<evidence type="ECO:0000256" key="9">
    <source>
        <dbReference type="SAM" id="Phobius"/>
    </source>
</evidence>
<dbReference type="InterPro" id="IPR045130">
    <property type="entry name" value="OFUT2-like"/>
</dbReference>
<dbReference type="AlphaFoldDB" id="A0AAD7F907"/>
<reference evidence="10" key="1">
    <citation type="submission" date="2023-03" db="EMBL/GenBank/DDBJ databases">
        <title>Massive genome expansion in bonnet fungi (Mycena s.s.) driven by repeated elements and novel gene families across ecological guilds.</title>
        <authorList>
            <consortium name="Lawrence Berkeley National Laboratory"/>
            <person name="Harder C.B."/>
            <person name="Miyauchi S."/>
            <person name="Viragh M."/>
            <person name="Kuo A."/>
            <person name="Thoen E."/>
            <person name="Andreopoulos B."/>
            <person name="Lu D."/>
            <person name="Skrede I."/>
            <person name="Drula E."/>
            <person name="Henrissat B."/>
            <person name="Morin E."/>
            <person name="Kohler A."/>
            <person name="Barry K."/>
            <person name="LaButti K."/>
            <person name="Morin E."/>
            <person name="Salamov A."/>
            <person name="Lipzen A."/>
            <person name="Mereny Z."/>
            <person name="Hegedus B."/>
            <person name="Baldrian P."/>
            <person name="Stursova M."/>
            <person name="Weitz H."/>
            <person name="Taylor A."/>
            <person name="Grigoriev I.V."/>
            <person name="Nagy L.G."/>
            <person name="Martin F."/>
            <person name="Kauserud H."/>
        </authorList>
    </citation>
    <scope>NUCLEOTIDE SEQUENCE</scope>
    <source>
        <strain evidence="10">9284</strain>
    </source>
</reference>
<keyword evidence="3" id="KW-0808">Transferase</keyword>
<feature type="transmembrane region" description="Helical" evidence="9">
    <location>
        <begin position="12"/>
        <end position="29"/>
    </location>
</feature>
<keyword evidence="11" id="KW-1185">Reference proteome</keyword>
<evidence type="ECO:0000256" key="2">
    <source>
        <dbReference type="ARBA" id="ARBA00004922"/>
    </source>
</evidence>
<evidence type="ECO:0000256" key="5">
    <source>
        <dbReference type="ARBA" id="ARBA00023253"/>
    </source>
</evidence>
<sequence>MKKLFPLPTKHRIGLSVTFVQVVLVVWFLNSSFWRERDPRLAESYPSQLLLNGPPTAAFRDNLRPEVKYVTSWPANGWSNQVIEFMNLIYLAQMTERVPIIPRFRPVHLDPSLPHMDFGDVFDVPRLRRATGIPILEWRQVKDLKSETIEELGCWDIQNKTWDYGSEYLDPPVDLKLDISYTRARDWVRLASHAEDAPSLLLWPLAALVSFTPRAIQLPTFPAAEPSRIHGTSHPPDTHLFCCNSMYFGLEALEETDMHPAWQSVGRHMYFTESIQGIGEAYIRRAFGLGEGEVVPPYIAIHARRGDFSVWCEIWGVPSTECFAPISAYAQRVQEMQTYIYESRGIRVTHVFATSDEEDSGWWAGVSALGWKRADHKSERTVQVYGAWYPMFIDAVIQSSALGFIGTATSTVSILARRRVGEHHGVSEMVQWGWEGADEH</sequence>